<sequence length="1161" mass="124256">MAVRASLARVGWPTALLLLVLKVLCACEVAGGNGDLFTGNGDQKQQELSTRQVTPAQTLREKDHASVNSPKTILTTRQSTGGGTGSRFAEPPPCILTGSDRQACLGTEYSTLVAIRNSTKTDPPVELQRISQGTGSFISSGMKHWVAHLEQVFAPSCPFHWHGLAYVVPSLTVQVHGQDTKENQSGGITGQELLSLDSAAKNNFSLTPHELRMYAQPAVLTRGKATEVFAEIVDAEGHLYPTDCGSVSLYLLQQDAAAAELFLSGLGHQLLKGGIAKWSLTFEGLTDSPYMTLEAIPRLCTQSSAENFPLLDNLPVGQLLPPSRFLIPLKDLGEAFPSYSQDSENAFRGELQTLGNSRPVQPISANVVIATVDLQSTSSTEEEVKSLHQCGNSLVDNGASRDILPSSAKPEIEPNKSQGNCDGCSHKLHYNVGPRGRLSSTDLQTDICTPLRLVFNSWTAAVTIEHPHFGYFVHLSRPSHTPVAVSIFPRLSSASLARLRGAPIPSFVRSPSGEPLKEDELVFLVGGEPQAGGHRVVFKPDEWNQPIAIEIELPLTVAAAAAALVATGDAPLELHIEHVLSPLGIEASSAEMQLAARENVYPSMPPTVSVQCKVHTYFDDATSREDHWGEVGAHKQFNRPISVRCHLHRSAGVRGDVRVTVSAGKSLRLVSPAPGTDLILLESSDNPLEDAGDTDGGAAAPLEEPCQEERCKSQNGPNPTRGSNLAWASAEVMALVIPEDSGCTNSSCTLSFDLGPRDRINGGDLQLLPLGGKVAVFPESHPSEGVIKLSQERGRIQMQLVRPWSLMPRNEAKAELIVMGGPATVEEVVSRCFTASCNRADKYPISASVRCEPSTGSGTTYSTLYAVDVYVSLTPAVSANCQLFDPTGTSTGTLQVVPTSNSLCGEATFYSRDSGACEPCPKGFKCYFGRLLQCATSREDKCTLCPEGKEASHWCPTGYYLVGGACERCPQGFACKDGVAMPCKQGELGSTSMLLRNECTKCPAGHLCPNPRADPIACPSGLVDADSLCRPCPAGVSCENGKMTACERFFSYSLPGDLRCRPCPPGHECLDPGQPPAACQDGEVILEGTKGGVMDRRCSPCPPHSICPSPLHILPLSEGFERDPETPMVERPIDTCHTHYTDPKCPEGGICWGGKYFACPQ</sequence>
<dbReference type="SUPFAM" id="SSF57184">
    <property type="entry name" value="Growth factor receptor domain"/>
    <property type="match status" value="1"/>
</dbReference>
<feature type="compositionally biased region" description="Polar residues" evidence="1">
    <location>
        <begin position="40"/>
        <end position="57"/>
    </location>
</feature>
<evidence type="ECO:0000313" key="3">
    <source>
        <dbReference type="Proteomes" id="UP000515125"/>
    </source>
</evidence>
<dbReference type="InterPro" id="IPR009030">
    <property type="entry name" value="Growth_fac_rcpt_cys_sf"/>
</dbReference>
<gene>
    <name evidence="4" type="primary">LOC34620724</name>
</gene>
<evidence type="ECO:0000313" key="4">
    <source>
        <dbReference type="RefSeq" id="XP_026190234.1"/>
    </source>
</evidence>
<dbReference type="GeneID" id="34620724"/>
<dbReference type="OrthoDB" id="348365at2759"/>
<feature type="signal peptide" evidence="2">
    <location>
        <begin position="1"/>
        <end position="31"/>
    </location>
</feature>
<keyword evidence="2" id="KW-0732">Signal</keyword>
<feature type="region of interest" description="Disordered" evidence="1">
    <location>
        <begin position="38"/>
        <end position="92"/>
    </location>
</feature>
<dbReference type="PANTHER" id="PTHR46967">
    <property type="entry name" value="INSULIN-LIKE GROWTH FACTOR BINDING PROTEIN,N-TERMINAL"/>
    <property type="match status" value="1"/>
</dbReference>
<dbReference type="Proteomes" id="UP000515125">
    <property type="component" value="Unplaced"/>
</dbReference>
<protein>
    <submittedName>
        <fullName evidence="4">Uncharacterized protein LOC34620724</fullName>
    </submittedName>
</protein>
<name>A0A6P6RRR7_9EIME</name>
<organism evidence="3 4">
    <name type="scientific">Cyclospora cayetanensis</name>
    <dbReference type="NCBI Taxonomy" id="88456"/>
    <lineage>
        <taxon>Eukaryota</taxon>
        <taxon>Sar</taxon>
        <taxon>Alveolata</taxon>
        <taxon>Apicomplexa</taxon>
        <taxon>Conoidasida</taxon>
        <taxon>Coccidia</taxon>
        <taxon>Eucoccidiorida</taxon>
        <taxon>Eimeriorina</taxon>
        <taxon>Eimeriidae</taxon>
        <taxon>Cyclospora</taxon>
    </lineage>
</organism>
<feature type="region of interest" description="Disordered" evidence="1">
    <location>
        <begin position="685"/>
        <end position="721"/>
    </location>
</feature>
<dbReference type="PANTHER" id="PTHR46967:SF2">
    <property type="entry name" value="SUSHI, VON WILLEBRAND FACTOR TYPE A, EGF AND PENTRAXIN DOMAIN-CONTAINING PROTEIN 1-LIKE"/>
    <property type="match status" value="1"/>
</dbReference>
<evidence type="ECO:0000256" key="1">
    <source>
        <dbReference type="SAM" id="MobiDB-lite"/>
    </source>
</evidence>
<dbReference type="SMART" id="SM01411">
    <property type="entry name" value="Ephrin_rec_like"/>
    <property type="match status" value="3"/>
</dbReference>
<feature type="chain" id="PRO_5027789137" evidence="2">
    <location>
        <begin position="32"/>
        <end position="1161"/>
    </location>
</feature>
<proteinExistence type="predicted"/>
<dbReference type="RefSeq" id="XP_026190234.1">
    <property type="nucleotide sequence ID" value="XM_026334449.1"/>
</dbReference>
<accession>A0A6P6RRR7</accession>
<reference evidence="4" key="1">
    <citation type="submission" date="2025-08" db="UniProtKB">
        <authorList>
            <consortium name="RefSeq"/>
        </authorList>
    </citation>
    <scope>IDENTIFICATION</scope>
</reference>
<dbReference type="AlphaFoldDB" id="A0A6P6RRR7"/>
<keyword evidence="3" id="KW-1185">Reference proteome</keyword>
<evidence type="ECO:0000256" key="2">
    <source>
        <dbReference type="SAM" id="SignalP"/>
    </source>
</evidence>